<proteinExistence type="predicted"/>
<evidence type="ECO:0000313" key="1">
    <source>
        <dbReference type="EMBL" id="KAL3095821.1"/>
    </source>
</evidence>
<accession>A0ABD2JYV4</accession>
<name>A0ABD2JYV4_HETSC</name>
<keyword evidence="2" id="KW-1185">Reference proteome</keyword>
<sequence>MSIIDIDAEQNKQSFAVDSQSNNYFLVGRGGEKSILLNETSGNSYAFSNVPTLPSVHYLFKNNKIHFNGIFSYEIHEFFQCSIDNARTLYSLRDLKFAKACGGGTELIPFFGYALRIVVEAPIELGTDTKTAEDDGQQQKQWGECATFGSGKTEKEAEIIFEKNSQQAQTETFRDEPFFEFVKAIVSNFLDWGTERFRHGRRFAGGEAAHGGNKRAKFCAKLRLKVGKGWRLEEHLFEELANNNTGEVLRIFQVPIAEDDDQSEEGKLVLIDVFILRCARDESVILPTDLNALFAPDKFDCQVIAVEKPPEKIVKFI</sequence>
<comment type="caution">
    <text evidence="1">The sequence shown here is derived from an EMBL/GenBank/DDBJ whole genome shotgun (WGS) entry which is preliminary data.</text>
</comment>
<dbReference type="EMBL" id="JBICCN010000078">
    <property type="protein sequence ID" value="KAL3095821.1"/>
    <property type="molecule type" value="Genomic_DNA"/>
</dbReference>
<gene>
    <name evidence="1" type="ORF">niasHS_005580</name>
</gene>
<protein>
    <submittedName>
        <fullName evidence="1">Uncharacterized protein</fullName>
    </submittedName>
</protein>
<dbReference type="AlphaFoldDB" id="A0ABD2JYV4"/>
<evidence type="ECO:0000313" key="2">
    <source>
        <dbReference type="Proteomes" id="UP001620645"/>
    </source>
</evidence>
<dbReference type="Proteomes" id="UP001620645">
    <property type="component" value="Unassembled WGS sequence"/>
</dbReference>
<reference evidence="1 2" key="1">
    <citation type="submission" date="2024-10" db="EMBL/GenBank/DDBJ databases">
        <authorList>
            <person name="Kim D."/>
        </authorList>
    </citation>
    <scope>NUCLEOTIDE SEQUENCE [LARGE SCALE GENOMIC DNA]</scope>
    <source>
        <strain evidence="1">Taebaek</strain>
    </source>
</reference>
<organism evidence="1 2">
    <name type="scientific">Heterodera schachtii</name>
    <name type="common">Sugarbeet cyst nematode worm</name>
    <name type="synonym">Tylenchus schachtii</name>
    <dbReference type="NCBI Taxonomy" id="97005"/>
    <lineage>
        <taxon>Eukaryota</taxon>
        <taxon>Metazoa</taxon>
        <taxon>Ecdysozoa</taxon>
        <taxon>Nematoda</taxon>
        <taxon>Chromadorea</taxon>
        <taxon>Rhabditida</taxon>
        <taxon>Tylenchina</taxon>
        <taxon>Tylenchomorpha</taxon>
        <taxon>Tylenchoidea</taxon>
        <taxon>Heteroderidae</taxon>
        <taxon>Heteroderinae</taxon>
        <taxon>Heterodera</taxon>
    </lineage>
</organism>